<gene>
    <name evidence="3" type="ORF">FOKN1_2861</name>
</gene>
<organism evidence="3 4">
    <name type="scientific">Thiohalobacter thiocyanaticus</name>
    <dbReference type="NCBI Taxonomy" id="585455"/>
    <lineage>
        <taxon>Bacteria</taxon>
        <taxon>Pseudomonadati</taxon>
        <taxon>Pseudomonadota</taxon>
        <taxon>Gammaproteobacteria</taxon>
        <taxon>Thiohalobacterales</taxon>
        <taxon>Thiohalobacteraceae</taxon>
        <taxon>Thiohalobacter</taxon>
    </lineage>
</organism>
<feature type="compositionally biased region" description="Low complexity" evidence="1">
    <location>
        <begin position="113"/>
        <end position="124"/>
    </location>
</feature>
<dbReference type="EMBL" id="AP018052">
    <property type="protein sequence ID" value="BAZ95219.1"/>
    <property type="molecule type" value="Genomic_DNA"/>
</dbReference>
<evidence type="ECO:0000313" key="3">
    <source>
        <dbReference type="EMBL" id="BAZ95219.1"/>
    </source>
</evidence>
<keyword evidence="2" id="KW-0812">Transmembrane</keyword>
<reference evidence="3 4" key="1">
    <citation type="submission" date="2017-05" db="EMBL/GenBank/DDBJ databases">
        <title>Thiocyanate degradation by Thiohalobacter thiocyanaticus FOKN1.</title>
        <authorList>
            <person name="Oshiki M."/>
            <person name="Fukushima T."/>
            <person name="Kawano S."/>
            <person name="Nakagawa J."/>
        </authorList>
    </citation>
    <scope>NUCLEOTIDE SEQUENCE [LARGE SCALE GENOMIC DNA]</scope>
    <source>
        <strain evidence="3 4">FOKN1</strain>
    </source>
</reference>
<protein>
    <submittedName>
        <fullName evidence="3">ATPase</fullName>
    </submittedName>
</protein>
<name>A0A1Z4VUC6_9GAMM</name>
<keyword evidence="2" id="KW-0472">Membrane</keyword>
<dbReference type="AlphaFoldDB" id="A0A1Z4VUC6"/>
<feature type="region of interest" description="Disordered" evidence="1">
    <location>
        <begin position="106"/>
        <end position="131"/>
    </location>
</feature>
<keyword evidence="2" id="KW-1133">Transmembrane helix</keyword>
<sequence>MHYWRHMARRHPLIILCMIAAFLCLSLLPAHLHVYHAPADGHAAAEHGVHAHFALDPDHVGEHRHVVDMGGDTLVKKLTDPLEPAAALLLVLLLLLPLSLTRPDHAPARSVTPPHAHPAALLPPLRAPPRS</sequence>
<dbReference type="KEGG" id="ttc:FOKN1_2861"/>
<proteinExistence type="predicted"/>
<feature type="transmembrane region" description="Helical" evidence="2">
    <location>
        <begin position="82"/>
        <end position="100"/>
    </location>
</feature>
<evidence type="ECO:0000256" key="2">
    <source>
        <dbReference type="SAM" id="Phobius"/>
    </source>
</evidence>
<accession>A0A1Z4VUC6</accession>
<keyword evidence="4" id="KW-1185">Reference proteome</keyword>
<evidence type="ECO:0000256" key="1">
    <source>
        <dbReference type="SAM" id="MobiDB-lite"/>
    </source>
</evidence>
<evidence type="ECO:0000313" key="4">
    <source>
        <dbReference type="Proteomes" id="UP000218765"/>
    </source>
</evidence>
<dbReference type="Proteomes" id="UP000218765">
    <property type="component" value="Chromosome"/>
</dbReference>